<gene>
    <name evidence="2" type="ORF">ISU02_09150</name>
</gene>
<proteinExistence type="predicted"/>
<dbReference type="Proteomes" id="UP000614200">
    <property type="component" value="Unassembled WGS sequence"/>
</dbReference>
<accession>A0ABR9ZTJ9</accession>
<evidence type="ECO:0000313" key="3">
    <source>
        <dbReference type="Proteomes" id="UP000614200"/>
    </source>
</evidence>
<comment type="caution">
    <text evidence="2">The sequence shown here is derived from an EMBL/GenBank/DDBJ whole genome shotgun (WGS) entry which is preliminary data.</text>
</comment>
<dbReference type="RefSeq" id="WP_194701528.1">
    <property type="nucleotide sequence ID" value="NZ_JADKNH010000005.1"/>
</dbReference>
<evidence type="ECO:0000313" key="2">
    <source>
        <dbReference type="EMBL" id="MBF4693286.1"/>
    </source>
</evidence>
<reference evidence="2 3" key="1">
    <citation type="submission" date="2020-11" db="EMBL/GenBank/DDBJ databases">
        <title>Fusibacter basophilias sp. nov.</title>
        <authorList>
            <person name="Qiu D."/>
        </authorList>
    </citation>
    <scope>NUCLEOTIDE SEQUENCE [LARGE SCALE GENOMIC DNA]</scope>
    <source>
        <strain evidence="2 3">Q10-2</strain>
    </source>
</reference>
<keyword evidence="3" id="KW-1185">Reference proteome</keyword>
<organism evidence="2 3">
    <name type="scientific">Fusibacter ferrireducens</name>
    <dbReference type="NCBI Taxonomy" id="2785058"/>
    <lineage>
        <taxon>Bacteria</taxon>
        <taxon>Bacillati</taxon>
        <taxon>Bacillota</taxon>
        <taxon>Clostridia</taxon>
        <taxon>Eubacteriales</taxon>
        <taxon>Eubacteriales Family XII. Incertae Sedis</taxon>
        <taxon>Fusibacter</taxon>
    </lineage>
</organism>
<evidence type="ECO:0000259" key="1">
    <source>
        <dbReference type="Pfam" id="PF00882"/>
    </source>
</evidence>
<dbReference type="InterPro" id="IPR029002">
    <property type="entry name" value="PLPC/GPLD1"/>
</dbReference>
<dbReference type="Pfam" id="PF00882">
    <property type="entry name" value="Zn_dep_PLPC"/>
    <property type="match status" value="1"/>
</dbReference>
<dbReference type="EMBL" id="JADKNH010000005">
    <property type="protein sequence ID" value="MBF4693286.1"/>
    <property type="molecule type" value="Genomic_DNA"/>
</dbReference>
<protein>
    <submittedName>
        <fullName evidence="2">Zinc dependent phospholipase C family protein</fullName>
    </submittedName>
</protein>
<feature type="domain" description="Phospholipase C/D" evidence="1">
    <location>
        <begin position="32"/>
        <end position="157"/>
    </location>
</feature>
<sequence>MPDFWSHHIAAQKAYTRYLQFKDSKPSFEGDLMKDYCFGAQGPDFYYYIHQINPFSKRHYSALGTHFHHHDVHRTLELLIDCAIESTHPPIRAYVAGYLTHYILDAECHPHICSHAPEPRAHKVYELALDALCVTYYEQVPIHTLTVTPYKNHATAYLKHLWSPILHSLSINSSILSKDFDSAYDDMFVIQKVLLSDLIGKNPWVQNFSKLFKYDLSQLMYPNHFTETDLKSLKFDAFNIHFNQGIEQSSTMLKKLDDLYAEDLSKEAFLKWLVKGDYLGNPIKNGGK</sequence>
<name>A0ABR9ZTJ9_9FIRM</name>